<organism evidence="1 2">
    <name type="scientific">Alysiella crassa</name>
    <dbReference type="NCBI Taxonomy" id="153491"/>
    <lineage>
        <taxon>Bacteria</taxon>
        <taxon>Pseudomonadati</taxon>
        <taxon>Pseudomonadota</taxon>
        <taxon>Betaproteobacteria</taxon>
        <taxon>Neisseriales</taxon>
        <taxon>Neisseriaceae</taxon>
        <taxon>Alysiella</taxon>
    </lineage>
</organism>
<reference evidence="1 2" key="1">
    <citation type="submission" date="2018-06" db="EMBL/GenBank/DDBJ databases">
        <authorList>
            <consortium name="Pathogen Informatics"/>
            <person name="Doyle S."/>
        </authorList>
    </citation>
    <scope>NUCLEOTIDE SEQUENCE [LARGE SCALE GENOMIC DNA]</scope>
    <source>
        <strain evidence="1 2">NCTC10283</strain>
    </source>
</reference>
<gene>
    <name evidence="1" type="ORF">NCTC10283_00856</name>
</gene>
<protein>
    <recommendedName>
        <fullName evidence="3">Chemoreceptor zinc-binding domain-containing protein</fullName>
    </recommendedName>
</protein>
<dbReference type="EMBL" id="UFSO01000002">
    <property type="protein sequence ID" value="SSY70745.1"/>
    <property type="molecule type" value="Genomic_DNA"/>
</dbReference>
<dbReference type="Gene3D" id="1.20.120.30">
    <property type="entry name" value="Aspartate receptor, ligand-binding domain"/>
    <property type="match status" value="1"/>
</dbReference>
<accession>A0A376BM84</accession>
<keyword evidence="2" id="KW-1185">Reference proteome</keyword>
<dbReference type="AlphaFoldDB" id="A0A376BM84"/>
<dbReference type="OrthoDB" id="8613985at2"/>
<evidence type="ECO:0000313" key="1">
    <source>
        <dbReference type="EMBL" id="SSY70745.1"/>
    </source>
</evidence>
<proteinExistence type="predicted"/>
<evidence type="ECO:0008006" key="3">
    <source>
        <dbReference type="Google" id="ProtNLM"/>
    </source>
</evidence>
<dbReference type="Proteomes" id="UP000254209">
    <property type="component" value="Unassembled WGS sequence"/>
</dbReference>
<evidence type="ECO:0000313" key="2">
    <source>
        <dbReference type="Proteomes" id="UP000254209"/>
    </source>
</evidence>
<sequence length="209" mass="23827">MRLFKKWFAQSKRQPENTAINNKDCCNTNELIDFIQKFVTEETLEPAVNAFVNKRQNGGCGCDDYDNMEITVLDNVKSPCPKYSVPELQVLLAGHKAYCYQLEQMMREGQTKTFDLAAVGEGLMCCIGQWLKCEEHTLRDYAEYAELTMAYQHFQECAEKMLENHKNGHLIEAVYTLRGEFVQTSGRVQQALLNLVAAILDEQPALQAV</sequence>
<dbReference type="RefSeq" id="WP_034294646.1">
    <property type="nucleotide sequence ID" value="NZ_CP091519.2"/>
</dbReference>
<name>A0A376BM84_9NEIS</name>
<dbReference type="STRING" id="1120980.GCA_000745955_02093"/>